<protein>
    <submittedName>
        <fullName evidence="1">Uncharacterized protein</fullName>
    </submittedName>
</protein>
<accession>A0A7S3PEF7</accession>
<organism evidence="1">
    <name type="scientific">Amphora coffeiformis</name>
    <dbReference type="NCBI Taxonomy" id="265554"/>
    <lineage>
        <taxon>Eukaryota</taxon>
        <taxon>Sar</taxon>
        <taxon>Stramenopiles</taxon>
        <taxon>Ochrophyta</taxon>
        <taxon>Bacillariophyta</taxon>
        <taxon>Bacillariophyceae</taxon>
        <taxon>Bacillariophycidae</taxon>
        <taxon>Thalassiophysales</taxon>
        <taxon>Catenulaceae</taxon>
        <taxon>Amphora</taxon>
    </lineage>
</organism>
<reference evidence="1" key="1">
    <citation type="submission" date="2021-01" db="EMBL/GenBank/DDBJ databases">
        <authorList>
            <person name="Corre E."/>
            <person name="Pelletier E."/>
            <person name="Niang G."/>
            <person name="Scheremetjew M."/>
            <person name="Finn R."/>
            <person name="Kale V."/>
            <person name="Holt S."/>
            <person name="Cochrane G."/>
            <person name="Meng A."/>
            <person name="Brown T."/>
            <person name="Cohen L."/>
        </authorList>
    </citation>
    <scope>NUCLEOTIDE SEQUENCE</scope>
    <source>
        <strain evidence="1">CCMP127</strain>
    </source>
</reference>
<sequence>MSPLNSQCGICHMPGVDVCFTNCSCKTHARCIPVSLIVREDGIKGRENVPVAPGERMCPACQTAPVTSIRLLPMAIGDLDRAVQLRREAAEANQGRRGVLRDNKDDGVKLKFADAPPEASYLLLTHGGSGGKLSSVNDYQRTGRWTDEERAYTDYLVEAFDQGTIPMEPGVKLGEFLGELLLCKNSRLTKKMKYAKLSVRSYDFVHPMTMIDAEKLSSLEHKFLESIPSEHLRLELGFHLTRVWRSHLSTLCLKINSKLLDFSEWFQSLEEMEHRAIEADDIFRKTRRERMGSMLRGGNNNNNKTDMKRAISANSMHAQAPSAKRLKMETFQPLAVASGRITGSGASVTDASSEEGTGTDLIKDMLDLSNRPSDYEDDYTKILDDLVNGPSIGLVVQHPAFKESHSSAPQVNRTPKESKSSAFLQEIASYMESHNLSFQHADVWVPLPTSDARPGPTTTLLHAGSVTRTDIGGDLFGRLNNLGYYSTKFAFTSGVGLPGRVLQKVKAYCERALTEADPRFYESSGGGDNYGIKSGFGVCLSTNSTRIVVCFYSVNNIPEDLEGAAKACFTHLSRLCPQPKWHPSIEIAPLRAGTAYEGAGMAGSRAAVEDGSVASASTYHSKASEGDDLVDRQIATLLGEYMPLATLSKSGKNSEVDALVPHFMSLRLLLLRSSGKRSPDVTEAIDLIRKSYSGYSRDSRRSDEEVAHLIVKDWRYIRLALVPPTTTVLGIPQSDQSHVSRESGTASLNGVKSEAATPIVAPKPLTYIYPDAVCRGS</sequence>
<proteinExistence type="predicted"/>
<evidence type="ECO:0000313" key="1">
    <source>
        <dbReference type="EMBL" id="CAE0422199.1"/>
    </source>
</evidence>
<dbReference type="PANTHER" id="PTHR35213">
    <property type="entry name" value="RING-TYPE DOMAIN-CONTAINING PROTEIN-RELATED"/>
    <property type="match status" value="1"/>
</dbReference>
<gene>
    <name evidence="1" type="ORF">ACOF00016_LOCUS18777</name>
</gene>
<dbReference type="AlphaFoldDB" id="A0A7S3PEF7"/>
<dbReference type="PANTHER" id="PTHR35213:SF3">
    <property type="entry name" value="MYB-LIKE DOMAIN-CONTAINING PROTEIN"/>
    <property type="match status" value="1"/>
</dbReference>
<name>A0A7S3PEF7_9STRA</name>
<dbReference type="EMBL" id="HBIM01025265">
    <property type="protein sequence ID" value="CAE0422199.1"/>
    <property type="molecule type" value="Transcribed_RNA"/>
</dbReference>